<proteinExistence type="inferred from homology"/>
<accession>A0ABU8TJI8</accession>
<keyword evidence="9" id="KW-1185">Reference proteome</keyword>
<comment type="subcellular location">
    <subcellularLocation>
        <location evidence="5">Cell membrane</location>
        <topology evidence="5">Multi-pass membrane protein</topology>
    </subcellularLocation>
    <subcellularLocation>
        <location evidence="1">Endomembrane system</location>
        <topology evidence="1">Multi-pass membrane protein</topology>
    </subcellularLocation>
    <subcellularLocation>
        <location evidence="6">Membrane</location>
        <topology evidence="6">Multi-pass membrane protein</topology>
    </subcellularLocation>
</comment>
<feature type="transmembrane region" description="Helical" evidence="5">
    <location>
        <begin position="201"/>
        <end position="226"/>
    </location>
</feature>
<sequence length="477" mass="50670">MTQLPDLMPALPEIFLAVGALVLLMIGAFGGQRVSFLVTGMSMGLIAATALFVLPFGAKLGVTFGGAFILDEFAYFMKLLVLIGSFFAIAMSWAFAKSQSFDKFEYPVLIVLATLGMLLMLSANGMISLYLGLELQSLALYVIAAINRESVRSTEAGLKYFVLGSLSSGMLLYGMSLVYGFSGQIGFPQIAEVVSHEGASLGLIIGMTFVLAGVAFKISAVPFHMWTPDVYEGAPTPVTAFLAAAPKVAAMGMLVRIVISGFEPITSDWQQVLVFVALASMALGSFAAIGQTNIKRLMAYSSIGHMGYALVGLAAGTQIGVEGVVIYMTAYLAMTLGVFACILSMRRKNGMVEDINELAGLSQTNLPMAILLAIFMWSLAGIPPFIGFFAKWFVFSAAVEAGLYPLAIIGVVMSVVGAYYYLRIIKVMFFDQPTEAFETMPVELKVVLGLSGICVIFFAAMPGPIVQAASAAAGALF</sequence>
<comment type="function">
    <text evidence="5">NDH-1 shuttles electrons from NADH, via FMN and iron-sulfur (Fe-S) centers, to quinones in the respiratory chain. The immediate electron acceptor for the enzyme in this species is believed to be ubiquinone. Couples the redox reaction to proton translocation (for every two electrons transferred, four hydrogen ions are translocated across the cytoplasmic membrane), and thus conserves the redox energy in a proton gradient.</text>
</comment>
<comment type="similarity">
    <text evidence="5">Belongs to the complex I subunit 2 family.</text>
</comment>
<feature type="transmembrane region" description="Helical" evidence="5">
    <location>
        <begin position="14"/>
        <end position="31"/>
    </location>
</feature>
<evidence type="ECO:0000256" key="4">
    <source>
        <dbReference type="ARBA" id="ARBA00023136"/>
    </source>
</evidence>
<dbReference type="HAMAP" id="MF_00445">
    <property type="entry name" value="NDH1_NuoN_1"/>
    <property type="match status" value="1"/>
</dbReference>
<feature type="transmembrane region" description="Helical" evidence="5">
    <location>
        <begin position="104"/>
        <end position="121"/>
    </location>
</feature>
<dbReference type="PANTHER" id="PTHR22773">
    <property type="entry name" value="NADH DEHYDROGENASE"/>
    <property type="match status" value="1"/>
</dbReference>
<evidence type="ECO:0000256" key="3">
    <source>
        <dbReference type="ARBA" id="ARBA00022989"/>
    </source>
</evidence>
<dbReference type="Pfam" id="PF00361">
    <property type="entry name" value="Proton_antipo_M"/>
    <property type="match status" value="1"/>
</dbReference>
<evidence type="ECO:0000256" key="5">
    <source>
        <dbReference type="HAMAP-Rule" id="MF_00445"/>
    </source>
</evidence>
<keyword evidence="5" id="KW-1278">Translocase</keyword>
<comment type="caution">
    <text evidence="8">The sequence shown here is derived from an EMBL/GenBank/DDBJ whole genome shotgun (WGS) entry which is preliminary data.</text>
</comment>
<dbReference type="Proteomes" id="UP001385499">
    <property type="component" value="Unassembled WGS sequence"/>
</dbReference>
<protein>
    <recommendedName>
        <fullName evidence="5">NADH-quinone oxidoreductase subunit N</fullName>
        <ecNumber evidence="5">7.1.1.-</ecNumber>
    </recommendedName>
    <alternativeName>
        <fullName evidence="5">NADH dehydrogenase I subunit N</fullName>
    </alternativeName>
    <alternativeName>
        <fullName evidence="5">NDH-1 subunit N</fullName>
    </alternativeName>
</protein>
<keyword evidence="5" id="KW-0830">Ubiquinone</keyword>
<gene>
    <name evidence="5 8" type="primary">nuoN</name>
    <name evidence="8" type="ORF">V6575_09420</name>
</gene>
<feature type="transmembrane region" description="Helical" evidence="5">
    <location>
        <begin position="43"/>
        <end position="69"/>
    </location>
</feature>
<organism evidence="8 9">
    <name type="scientific">Roseibium algae</name>
    <dbReference type="NCBI Taxonomy" id="3123038"/>
    <lineage>
        <taxon>Bacteria</taxon>
        <taxon>Pseudomonadati</taxon>
        <taxon>Pseudomonadota</taxon>
        <taxon>Alphaproteobacteria</taxon>
        <taxon>Hyphomicrobiales</taxon>
        <taxon>Stappiaceae</taxon>
        <taxon>Roseibium</taxon>
    </lineage>
</organism>
<feature type="transmembrane region" description="Helical" evidence="5">
    <location>
        <begin position="75"/>
        <end position="95"/>
    </location>
</feature>
<evidence type="ECO:0000256" key="1">
    <source>
        <dbReference type="ARBA" id="ARBA00004127"/>
    </source>
</evidence>
<feature type="transmembrane region" description="Helical" evidence="5">
    <location>
        <begin position="271"/>
        <end position="290"/>
    </location>
</feature>
<dbReference type="EMBL" id="JBAKIA010000005">
    <property type="protein sequence ID" value="MEJ8474311.1"/>
    <property type="molecule type" value="Genomic_DNA"/>
</dbReference>
<evidence type="ECO:0000313" key="8">
    <source>
        <dbReference type="EMBL" id="MEJ8474311.1"/>
    </source>
</evidence>
<dbReference type="InterPro" id="IPR001750">
    <property type="entry name" value="ND/Mrp_TM"/>
</dbReference>
<feature type="transmembrane region" description="Helical" evidence="5">
    <location>
        <begin position="402"/>
        <end position="422"/>
    </location>
</feature>
<evidence type="ECO:0000259" key="7">
    <source>
        <dbReference type="Pfam" id="PF00361"/>
    </source>
</evidence>
<feature type="domain" description="NADH:quinone oxidoreductase/Mrp antiporter transmembrane" evidence="7">
    <location>
        <begin position="123"/>
        <end position="416"/>
    </location>
</feature>
<keyword evidence="3 5" id="KW-1133">Transmembrane helix</keyword>
<feature type="transmembrane region" description="Helical" evidence="5">
    <location>
        <begin position="442"/>
        <end position="461"/>
    </location>
</feature>
<dbReference type="NCBIfam" id="NF004440">
    <property type="entry name" value="PRK05777.1-3"/>
    <property type="match status" value="1"/>
</dbReference>
<evidence type="ECO:0000313" key="9">
    <source>
        <dbReference type="Proteomes" id="UP001385499"/>
    </source>
</evidence>
<dbReference type="NCBIfam" id="TIGR01770">
    <property type="entry name" value="NDH_I_N"/>
    <property type="match status" value="1"/>
</dbReference>
<keyword evidence="5" id="KW-0520">NAD</keyword>
<keyword evidence="5" id="KW-0813">Transport</keyword>
<feature type="transmembrane region" description="Helical" evidence="5">
    <location>
        <begin position="238"/>
        <end position="259"/>
    </location>
</feature>
<evidence type="ECO:0000256" key="2">
    <source>
        <dbReference type="ARBA" id="ARBA00022692"/>
    </source>
</evidence>
<keyword evidence="2 5" id="KW-0812">Transmembrane</keyword>
<comment type="subunit">
    <text evidence="5">NDH-1 is composed of 14 different subunits. Subunits NuoA, H, J, K, L, M, N constitute the membrane sector of the complex.</text>
</comment>
<feature type="transmembrane region" description="Helical" evidence="5">
    <location>
        <begin position="366"/>
        <end position="390"/>
    </location>
</feature>
<name>A0ABU8TJI8_9HYPH</name>
<keyword evidence="5" id="KW-0874">Quinone</keyword>
<dbReference type="EC" id="7.1.1.-" evidence="5"/>
<keyword evidence="4 5" id="KW-0472">Membrane</keyword>
<feature type="transmembrane region" description="Helical" evidence="5">
    <location>
        <begin position="158"/>
        <end position="181"/>
    </location>
</feature>
<dbReference type="InterPro" id="IPR010096">
    <property type="entry name" value="NADH-Q_OxRdtase_suN/2"/>
</dbReference>
<feature type="transmembrane region" description="Helical" evidence="5">
    <location>
        <begin position="325"/>
        <end position="345"/>
    </location>
</feature>
<reference evidence="8 9" key="1">
    <citation type="submission" date="2024-02" db="EMBL/GenBank/DDBJ databases">
        <title>Roseibium algae sp. nov., isolated from marine alga (Grateloupia sp.), showing potential in myo-inositol conversion.</title>
        <authorList>
            <person name="Wang Y."/>
        </authorList>
    </citation>
    <scope>NUCLEOTIDE SEQUENCE [LARGE SCALE GENOMIC DNA]</scope>
    <source>
        <strain evidence="8 9">H3510</strain>
    </source>
</reference>
<evidence type="ECO:0000256" key="6">
    <source>
        <dbReference type="RuleBase" id="RU000320"/>
    </source>
</evidence>
<keyword evidence="5" id="KW-1003">Cell membrane</keyword>
<comment type="catalytic activity">
    <reaction evidence="5">
        <text>a quinone + NADH + 5 H(+)(in) = a quinol + NAD(+) + 4 H(+)(out)</text>
        <dbReference type="Rhea" id="RHEA:57888"/>
        <dbReference type="ChEBI" id="CHEBI:15378"/>
        <dbReference type="ChEBI" id="CHEBI:24646"/>
        <dbReference type="ChEBI" id="CHEBI:57540"/>
        <dbReference type="ChEBI" id="CHEBI:57945"/>
        <dbReference type="ChEBI" id="CHEBI:132124"/>
    </reaction>
</comment>